<keyword evidence="2" id="KW-0472">Membrane</keyword>
<dbReference type="SUPFAM" id="SSF56672">
    <property type="entry name" value="DNA/RNA polymerases"/>
    <property type="match status" value="1"/>
</dbReference>
<dbReference type="Proteomes" id="UP000288805">
    <property type="component" value="Unassembled WGS sequence"/>
</dbReference>
<dbReference type="PANTHER" id="PTHR11439">
    <property type="entry name" value="GAG-POL-RELATED RETROTRANSPOSON"/>
    <property type="match status" value="1"/>
</dbReference>
<name>A0A438CMT7_VITVI</name>
<dbReference type="AlphaFoldDB" id="A0A438CMT7"/>
<feature type="compositionally biased region" description="Pro residues" evidence="1">
    <location>
        <begin position="341"/>
        <end position="351"/>
    </location>
</feature>
<dbReference type="InterPro" id="IPR013103">
    <property type="entry name" value="RVT_2"/>
</dbReference>
<evidence type="ECO:0000256" key="1">
    <source>
        <dbReference type="SAM" id="MobiDB-lite"/>
    </source>
</evidence>
<dbReference type="CDD" id="cd09272">
    <property type="entry name" value="RNase_HI_RT_Ty1"/>
    <property type="match status" value="1"/>
</dbReference>
<evidence type="ECO:0000313" key="5">
    <source>
        <dbReference type="Proteomes" id="UP000288805"/>
    </source>
</evidence>
<comment type="caution">
    <text evidence="4">The sequence shown here is derived from an EMBL/GenBank/DDBJ whole genome shotgun (WGS) entry which is preliminary data.</text>
</comment>
<evidence type="ECO:0000313" key="4">
    <source>
        <dbReference type="EMBL" id="RVW24526.1"/>
    </source>
</evidence>
<sequence>MILTWIRNTSIPSISNLMGSFDDANLHGICWPKATQSQSYSSLDTAVNELVREEACLATLQAQNKFNVLAITPSTPLIEQPQQSVESKSSGSTINLSSTELQEIIAQAVRMASNASLSTTLSVLPGSRTGQELGTGPRVGCMFPVSNLHLPPVASVSIGYCSCCSFFLTFSCTLAFLSWSCIIFSGTSQQNGRAERKLRHILDTVRALLLSAKIPAHFGVKRLFMLFMQLTVFQVLSSIIRLRMSVSLGHPLSIITFAHLDLLVLFFFSLMSTTNLSLALDSVVSLVMVKLKRDESLVPSTNTFDPPLDFSPDIFDASPRQVADEQIDDELPHFETGSPAPTLPEDPPQDIPPRHSTRVRSIPPHLLDYHCYTALATLHEPQTYREASTDPLWQIAMKEELDALTKNHTWDLVPLPPGQSVVGCFTQEYGIDYEETFAPVARISSVRALLAVAAARQWDLFQMDVKNAFLNGDLSEAVYMQPPPGLFVESNKVCHLRRALYGLKQAPRAWFAKFSSTIFRLGYTASPYDSALFLHRTDKGTILLLLHVDDMIITGNDLSGIQELKDFLSQQFEMKDLGHLSYFLGLEITHSTYGLYITQAKYASDLLSQVGLTDSKNVDTPVELNAHLTPPGETIVQSFSLQTIGWQLSLSHSYSSRHLLCCSSGEPVFVCSTINSLCCCSAHSSIPEGSTTGYCFLLGSSLISWRSKKQTFVARSSTEAEYRALADTTSELLWLRWLLKDLGVSTSSATPFIVTTRVPFILLTMMSFMNGLNTSRLIVILSVIILSMVLLSFSSSPSKISLQISSPSHFLQDALVI</sequence>
<organism evidence="4 5">
    <name type="scientific">Vitis vinifera</name>
    <name type="common">Grape</name>
    <dbReference type="NCBI Taxonomy" id="29760"/>
    <lineage>
        <taxon>Eukaryota</taxon>
        <taxon>Viridiplantae</taxon>
        <taxon>Streptophyta</taxon>
        <taxon>Embryophyta</taxon>
        <taxon>Tracheophyta</taxon>
        <taxon>Spermatophyta</taxon>
        <taxon>Magnoliopsida</taxon>
        <taxon>eudicotyledons</taxon>
        <taxon>Gunneridae</taxon>
        <taxon>Pentapetalae</taxon>
        <taxon>rosids</taxon>
        <taxon>Vitales</taxon>
        <taxon>Vitaceae</taxon>
        <taxon>Viteae</taxon>
        <taxon>Vitis</taxon>
    </lineage>
</organism>
<protein>
    <submittedName>
        <fullName evidence="4">Retrovirus-related Pol polyprotein from transposon RE1</fullName>
    </submittedName>
</protein>
<evidence type="ECO:0000256" key="2">
    <source>
        <dbReference type="SAM" id="Phobius"/>
    </source>
</evidence>
<dbReference type="PANTHER" id="PTHR11439:SF461">
    <property type="entry name" value="OS10G0432200 PROTEIN"/>
    <property type="match status" value="1"/>
</dbReference>
<feature type="region of interest" description="Disordered" evidence="1">
    <location>
        <begin position="331"/>
        <end position="356"/>
    </location>
</feature>
<evidence type="ECO:0000259" key="3">
    <source>
        <dbReference type="Pfam" id="PF07727"/>
    </source>
</evidence>
<keyword evidence="2" id="KW-1133">Transmembrane helix</keyword>
<feature type="transmembrane region" description="Helical" evidence="2">
    <location>
        <begin position="775"/>
        <end position="793"/>
    </location>
</feature>
<dbReference type="Pfam" id="PF07727">
    <property type="entry name" value="RVT_2"/>
    <property type="match status" value="1"/>
</dbReference>
<dbReference type="EMBL" id="QGNW01002171">
    <property type="protein sequence ID" value="RVW24526.1"/>
    <property type="molecule type" value="Genomic_DNA"/>
</dbReference>
<gene>
    <name evidence="4" type="primary">RE1_2578</name>
    <name evidence="4" type="ORF">CK203_090884</name>
</gene>
<dbReference type="InterPro" id="IPR043502">
    <property type="entry name" value="DNA/RNA_pol_sf"/>
</dbReference>
<feature type="domain" description="Reverse transcriptase Ty1/copia-type" evidence="3">
    <location>
        <begin position="420"/>
        <end position="623"/>
    </location>
</feature>
<keyword evidence="2" id="KW-0812">Transmembrane</keyword>
<proteinExistence type="predicted"/>
<reference evidence="4 5" key="1">
    <citation type="journal article" date="2018" name="PLoS Genet.">
        <title>Population sequencing reveals clonal diversity and ancestral inbreeding in the grapevine cultivar Chardonnay.</title>
        <authorList>
            <person name="Roach M.J."/>
            <person name="Johnson D.L."/>
            <person name="Bohlmann J."/>
            <person name="van Vuuren H.J."/>
            <person name="Jones S.J."/>
            <person name="Pretorius I.S."/>
            <person name="Schmidt S.A."/>
            <person name="Borneman A.R."/>
        </authorList>
    </citation>
    <scope>NUCLEOTIDE SEQUENCE [LARGE SCALE GENOMIC DNA]</scope>
    <source>
        <strain evidence="5">cv. Chardonnay</strain>
        <tissue evidence="4">Leaf</tissue>
    </source>
</reference>
<accession>A0A438CMT7</accession>